<protein>
    <submittedName>
        <fullName evidence="1">Putative secreted protein</fullName>
    </submittedName>
</protein>
<dbReference type="EMBL" id="GIIL01007900">
    <property type="protein sequence ID" value="NOV51626.1"/>
    <property type="molecule type" value="Transcribed_RNA"/>
</dbReference>
<evidence type="ECO:0000313" key="1">
    <source>
        <dbReference type="EMBL" id="NOV51626.1"/>
    </source>
</evidence>
<organism evidence="1">
    <name type="scientific">Xenopsylla cheopis</name>
    <name type="common">Oriental rat flea</name>
    <name type="synonym">Pulex cheopis</name>
    <dbReference type="NCBI Taxonomy" id="163159"/>
    <lineage>
        <taxon>Eukaryota</taxon>
        <taxon>Metazoa</taxon>
        <taxon>Ecdysozoa</taxon>
        <taxon>Arthropoda</taxon>
        <taxon>Hexapoda</taxon>
        <taxon>Insecta</taxon>
        <taxon>Pterygota</taxon>
        <taxon>Neoptera</taxon>
        <taxon>Endopterygota</taxon>
        <taxon>Siphonaptera</taxon>
        <taxon>Pulicidae</taxon>
        <taxon>Xenopsyllinae</taxon>
        <taxon>Xenopsylla</taxon>
    </lineage>
</organism>
<proteinExistence type="predicted"/>
<name>A0A6M2DZ64_XENCH</name>
<dbReference type="AlphaFoldDB" id="A0A6M2DZ64"/>
<reference evidence="1" key="1">
    <citation type="submission" date="2020-03" db="EMBL/GenBank/DDBJ databases">
        <title>Transcriptomic Profiling of the Digestive Tract of the Rat Flea, Xenopsylla cheopis, Following Blood Feeding and Infection with Yersinia pestis.</title>
        <authorList>
            <person name="Bland D.M."/>
            <person name="Martens C.A."/>
            <person name="Virtaneva K."/>
            <person name="Kanakabandi K."/>
            <person name="Long D."/>
            <person name="Rosenke R."/>
            <person name="Saturday G.A."/>
            <person name="Hoyt F.H."/>
            <person name="Bruno D.P."/>
            <person name="Ribeiro J.M.C."/>
            <person name="Hinnebusch J."/>
        </authorList>
    </citation>
    <scope>NUCLEOTIDE SEQUENCE</scope>
</reference>
<accession>A0A6M2DZ64</accession>
<sequence length="70" mass="8255">MRKLCAKWMPLCCFIKTMSQIIQNNGKNRRIGFRIAPPSPVFSKFGHQRLFPIRRPQCSPIRNLGPMKRR</sequence>